<gene>
    <name evidence="1" type="ORF">U3653_17315</name>
</gene>
<keyword evidence="2" id="KW-1185">Reference proteome</keyword>
<sequence length="273" mass="29098">MGKATRPDRPGDRARLRDHLLKTRIAGDVATPREGNLANYRKMVNKDPGYQFGLTLRDWTFAETLEMMARLCGVGADPRHTRGPDTIDVDLTLDALDAMGERIGLAARRGETVILATGHPDTLMGVYRAVEDALRAAGCAVLTPAAGWSYRAGTPFGPQHREIVYTSGVAALAADGTLRHTHDPHPMRAVLRELRDAATGRWPGLVIADHGWAGAAGEAGIDTVGFADSNDPALFAGQAEGKIAVTVPLDDGVHPGHYRPLTAYLLDRAGLGG</sequence>
<evidence type="ECO:0000313" key="2">
    <source>
        <dbReference type="Proteomes" id="UP001348098"/>
    </source>
</evidence>
<dbReference type="InterPro" id="IPR031423">
    <property type="entry name" value="Phosphatase_SCO2771"/>
</dbReference>
<evidence type="ECO:0000313" key="1">
    <source>
        <dbReference type="EMBL" id="MEB3511793.1"/>
    </source>
</evidence>
<reference evidence="1 2" key="1">
    <citation type="submission" date="2023-12" db="EMBL/GenBank/DDBJ databases">
        <title>novel species in genus Nocarida.</title>
        <authorList>
            <person name="Li Z."/>
        </authorList>
    </citation>
    <scope>NUCLEOTIDE SEQUENCE [LARGE SCALE GENOMIC DNA]</scope>
    <source>
        <strain evidence="1 2">CDC186</strain>
    </source>
</reference>
<dbReference type="EMBL" id="JAYKYQ010000006">
    <property type="protein sequence ID" value="MEB3511793.1"/>
    <property type="molecule type" value="Genomic_DNA"/>
</dbReference>
<accession>A0ABU6AWX8</accession>
<dbReference type="RefSeq" id="WP_195080340.1">
    <property type="nucleotide sequence ID" value="NZ_JAYESH010000013.1"/>
</dbReference>
<name>A0ABU6AWX8_9NOCA</name>
<comment type="caution">
    <text evidence="1">The sequence shown here is derived from an EMBL/GenBank/DDBJ whole genome shotgun (WGS) entry which is preliminary data.</text>
</comment>
<proteinExistence type="predicted"/>
<organism evidence="1 2">
    <name type="scientific">Nocardia implantans</name>
    <dbReference type="NCBI Taxonomy" id="3108168"/>
    <lineage>
        <taxon>Bacteria</taxon>
        <taxon>Bacillati</taxon>
        <taxon>Actinomycetota</taxon>
        <taxon>Actinomycetes</taxon>
        <taxon>Mycobacteriales</taxon>
        <taxon>Nocardiaceae</taxon>
        <taxon>Nocardia</taxon>
    </lineage>
</organism>
<protein>
    <submittedName>
        <fullName evidence="1">Phosphatase</fullName>
    </submittedName>
</protein>
<dbReference type="Proteomes" id="UP001348098">
    <property type="component" value="Unassembled WGS sequence"/>
</dbReference>
<dbReference type="Pfam" id="PF15698">
    <property type="entry name" value="Phosphatase"/>
    <property type="match status" value="1"/>
</dbReference>